<gene>
    <name evidence="2" type="ORF">FB470_003878</name>
</gene>
<evidence type="ECO:0000313" key="3">
    <source>
        <dbReference type="Proteomes" id="UP001229651"/>
    </source>
</evidence>
<feature type="compositionally biased region" description="Basic residues" evidence="1">
    <location>
        <begin position="84"/>
        <end position="95"/>
    </location>
</feature>
<evidence type="ECO:0000313" key="2">
    <source>
        <dbReference type="EMBL" id="MDQ0379884.1"/>
    </source>
</evidence>
<protein>
    <submittedName>
        <fullName evidence="2">Uncharacterized protein</fullName>
    </submittedName>
</protein>
<sequence length="264" mass="28373">MASGSGISSGAVEDAVPPITTRTGSRQRKSAHSLPRPPLQPPGGRQREARCGLPRPPPPPIPSPPLVADQACQGTLSRLDTSARRPKPSSRRGRGRSAPQATTQRRRRPGRRPEKKIKRCPRRTGRLRDDGECSHLTSCSGSLGGHPVAWPRPIAVSHRTHFSAPSRRKPTRTSGRPSRTVPVAHRAVGCRHPERGPGSDQPGSDQPEAPSRQTVAFIGKRSVVVILLTVALVTPTGELLVRTGSEVITQSFYRCLVDATAAFS</sequence>
<name>A0ABU0EXP5_9PSEU</name>
<dbReference type="EMBL" id="JAUSUT010000001">
    <property type="protein sequence ID" value="MDQ0379884.1"/>
    <property type="molecule type" value="Genomic_DNA"/>
</dbReference>
<proteinExistence type="predicted"/>
<evidence type="ECO:0000256" key="1">
    <source>
        <dbReference type="SAM" id="MobiDB-lite"/>
    </source>
</evidence>
<feature type="compositionally biased region" description="Pro residues" evidence="1">
    <location>
        <begin position="54"/>
        <end position="65"/>
    </location>
</feature>
<feature type="compositionally biased region" description="Basic residues" evidence="1">
    <location>
        <begin position="104"/>
        <end position="125"/>
    </location>
</feature>
<feature type="compositionally biased region" description="Basic residues" evidence="1">
    <location>
        <begin position="158"/>
        <end position="171"/>
    </location>
</feature>
<dbReference type="Proteomes" id="UP001229651">
    <property type="component" value="Unassembled WGS sequence"/>
</dbReference>
<accession>A0ABU0EXP5</accession>
<keyword evidence="3" id="KW-1185">Reference proteome</keyword>
<organism evidence="2 3">
    <name type="scientific">Amycolatopsis thermophila</name>
    <dbReference type="NCBI Taxonomy" id="206084"/>
    <lineage>
        <taxon>Bacteria</taxon>
        <taxon>Bacillati</taxon>
        <taxon>Actinomycetota</taxon>
        <taxon>Actinomycetes</taxon>
        <taxon>Pseudonocardiales</taxon>
        <taxon>Pseudonocardiaceae</taxon>
        <taxon>Amycolatopsis</taxon>
    </lineage>
</organism>
<feature type="region of interest" description="Disordered" evidence="1">
    <location>
        <begin position="1"/>
        <end position="210"/>
    </location>
</feature>
<reference evidence="2 3" key="1">
    <citation type="submission" date="2023-07" db="EMBL/GenBank/DDBJ databases">
        <title>Sequencing the genomes of 1000 actinobacteria strains.</title>
        <authorList>
            <person name="Klenk H.-P."/>
        </authorList>
    </citation>
    <scope>NUCLEOTIDE SEQUENCE [LARGE SCALE GENOMIC DNA]</scope>
    <source>
        <strain evidence="2 3">DSM 45805</strain>
    </source>
</reference>
<comment type="caution">
    <text evidence="2">The sequence shown here is derived from an EMBL/GenBank/DDBJ whole genome shotgun (WGS) entry which is preliminary data.</text>
</comment>